<protein>
    <recommendedName>
        <fullName evidence="2">Peptidase M12B domain-containing protein</fullName>
    </recommendedName>
</protein>
<dbReference type="PANTHER" id="PTHR11905:SF159">
    <property type="entry name" value="ADAM METALLOPROTEASE"/>
    <property type="match status" value="1"/>
</dbReference>
<dbReference type="GO" id="GO:0006509">
    <property type="term" value="P:membrane protein ectodomain proteolysis"/>
    <property type="evidence" value="ECO:0007669"/>
    <property type="project" value="TreeGrafter"/>
</dbReference>
<dbReference type="EMBL" id="PZQS01000003">
    <property type="protein sequence ID" value="PVD33653.1"/>
    <property type="molecule type" value="Genomic_DNA"/>
</dbReference>
<dbReference type="OrthoDB" id="6134861at2759"/>
<dbReference type="GO" id="GO:0004222">
    <property type="term" value="F:metalloendopeptidase activity"/>
    <property type="evidence" value="ECO:0007669"/>
    <property type="project" value="InterPro"/>
</dbReference>
<sequence length="111" mass="11714">MYGTYDLVTDDSGVLFPYTVGRAGVATMCRGGGWSSSVMEDRGGFQSILTAAHELGHSLAAEHDGTGNTCSAADRYLMAGTTSRVTPQNLRHPWFFSPCSATEISTSSIAS</sequence>
<comment type="caution">
    <text evidence="3">The sequence shown here is derived from an EMBL/GenBank/DDBJ whole genome shotgun (WGS) entry which is preliminary data.</text>
</comment>
<evidence type="ECO:0000259" key="2">
    <source>
        <dbReference type="PROSITE" id="PS50215"/>
    </source>
</evidence>
<organism evidence="3 4">
    <name type="scientific">Pomacea canaliculata</name>
    <name type="common">Golden apple snail</name>
    <dbReference type="NCBI Taxonomy" id="400727"/>
    <lineage>
        <taxon>Eukaryota</taxon>
        <taxon>Metazoa</taxon>
        <taxon>Spiralia</taxon>
        <taxon>Lophotrochozoa</taxon>
        <taxon>Mollusca</taxon>
        <taxon>Gastropoda</taxon>
        <taxon>Caenogastropoda</taxon>
        <taxon>Architaenioglossa</taxon>
        <taxon>Ampullarioidea</taxon>
        <taxon>Ampullariidae</taxon>
        <taxon>Pomacea</taxon>
    </lineage>
</organism>
<feature type="domain" description="Peptidase M12B" evidence="2">
    <location>
        <begin position="19"/>
        <end position="111"/>
    </location>
</feature>
<dbReference type="PANTHER" id="PTHR11905">
    <property type="entry name" value="ADAM A DISINTEGRIN AND METALLOPROTEASE DOMAIN"/>
    <property type="match status" value="1"/>
</dbReference>
<dbReference type="AlphaFoldDB" id="A0A2T7PJR0"/>
<evidence type="ECO:0000256" key="1">
    <source>
        <dbReference type="PROSITE-ProRule" id="PRU00276"/>
    </source>
</evidence>
<dbReference type="PROSITE" id="PS50215">
    <property type="entry name" value="ADAM_MEPRO"/>
    <property type="match status" value="1"/>
</dbReference>
<dbReference type="SUPFAM" id="SSF55486">
    <property type="entry name" value="Metalloproteases ('zincins'), catalytic domain"/>
    <property type="match status" value="1"/>
</dbReference>
<accession>A0A2T7PJR0</accession>
<keyword evidence="1" id="KW-0862">Zinc</keyword>
<keyword evidence="1" id="KW-0479">Metal-binding</keyword>
<feature type="binding site" evidence="1">
    <location>
        <position position="63"/>
    </location>
    <ligand>
        <name>Zn(2+)</name>
        <dbReference type="ChEBI" id="CHEBI:29105"/>
        <note>catalytic</note>
    </ligand>
</feature>
<name>A0A2T7PJR0_POMCA</name>
<comment type="caution">
    <text evidence="1">Lacks conserved residue(s) required for the propagation of feature annotation.</text>
</comment>
<reference evidence="3 4" key="1">
    <citation type="submission" date="2018-04" db="EMBL/GenBank/DDBJ databases">
        <title>The genome of golden apple snail Pomacea canaliculata provides insight into stress tolerance and invasive adaptation.</title>
        <authorList>
            <person name="Liu C."/>
            <person name="Liu B."/>
            <person name="Ren Y."/>
            <person name="Zhang Y."/>
            <person name="Wang H."/>
            <person name="Li S."/>
            <person name="Jiang F."/>
            <person name="Yin L."/>
            <person name="Zhang G."/>
            <person name="Qian W."/>
            <person name="Fan W."/>
        </authorList>
    </citation>
    <scope>NUCLEOTIDE SEQUENCE [LARGE SCALE GENOMIC DNA]</scope>
    <source>
        <strain evidence="3">SZHN2017</strain>
        <tissue evidence="3">Muscle</tissue>
    </source>
</reference>
<proteinExistence type="predicted"/>
<keyword evidence="4" id="KW-1185">Reference proteome</keyword>
<dbReference type="InterPro" id="IPR024079">
    <property type="entry name" value="MetalloPept_cat_dom_sf"/>
</dbReference>
<feature type="active site" evidence="1">
    <location>
        <position position="54"/>
    </location>
</feature>
<dbReference type="InterPro" id="IPR001590">
    <property type="entry name" value="Peptidase_M12B"/>
</dbReference>
<dbReference type="Gene3D" id="3.40.390.10">
    <property type="entry name" value="Collagenase (Catalytic Domain)"/>
    <property type="match status" value="1"/>
</dbReference>
<evidence type="ECO:0000313" key="3">
    <source>
        <dbReference type="EMBL" id="PVD33653.1"/>
    </source>
</evidence>
<dbReference type="Pfam" id="PF13688">
    <property type="entry name" value="Reprolysin_5"/>
    <property type="match status" value="1"/>
</dbReference>
<feature type="binding site" evidence="1">
    <location>
        <position position="57"/>
    </location>
    <ligand>
        <name>Zn(2+)</name>
        <dbReference type="ChEBI" id="CHEBI:29105"/>
        <note>catalytic</note>
    </ligand>
</feature>
<dbReference type="Proteomes" id="UP000245119">
    <property type="component" value="Linkage Group LG3"/>
</dbReference>
<feature type="binding site" evidence="1">
    <location>
        <position position="53"/>
    </location>
    <ligand>
        <name>Zn(2+)</name>
        <dbReference type="ChEBI" id="CHEBI:29105"/>
        <note>catalytic</note>
    </ligand>
</feature>
<evidence type="ECO:0000313" key="4">
    <source>
        <dbReference type="Proteomes" id="UP000245119"/>
    </source>
</evidence>
<gene>
    <name evidence="3" type="ORF">C0Q70_04911</name>
</gene>
<dbReference type="GO" id="GO:0046872">
    <property type="term" value="F:metal ion binding"/>
    <property type="evidence" value="ECO:0007669"/>
    <property type="project" value="UniProtKB-KW"/>
</dbReference>